<evidence type="ECO:0000313" key="1">
    <source>
        <dbReference type="EMBL" id="SHM01487.1"/>
    </source>
</evidence>
<dbReference type="Proteomes" id="UP000184038">
    <property type="component" value="Unassembled WGS sequence"/>
</dbReference>
<accession>A0A1M7FCU4</accession>
<keyword evidence="2" id="KW-1185">Reference proteome</keyword>
<dbReference type="Pfam" id="PF12993">
    <property type="entry name" value="DUF3877"/>
    <property type="match status" value="1"/>
</dbReference>
<gene>
    <name evidence="1" type="ORF">SAMN02746066_00539</name>
</gene>
<dbReference type="EMBL" id="FRCP01000005">
    <property type="protein sequence ID" value="SHM01487.1"/>
    <property type="molecule type" value="Genomic_DNA"/>
</dbReference>
<dbReference type="STRING" id="1120996.SAMN02746066_00539"/>
<dbReference type="InterPro" id="IPR024539">
    <property type="entry name" value="DUF3877"/>
</dbReference>
<sequence length="185" mass="21943">MEVGMNKEEAYQLLENNVIDTIHEWQVKLGYTEEMIRIYYNRDSLEHLVKLSLPTILEAKEFLIAWRETVQDHLGKVHLSNNEERFCIGIPAEGTKYVHEQKKGSTFLLNLMEVLKEPTCSIEQILEVFKKRSPNVICEKAVDEEFDYVIYYENDVLDSFRYCFSLGEMGAFYHRFSEYDYQTVR</sequence>
<evidence type="ECO:0000313" key="2">
    <source>
        <dbReference type="Proteomes" id="UP000184038"/>
    </source>
</evidence>
<organism evidence="1 2">
    <name type="scientific">Anaerosporobacter mobilis DSM 15930</name>
    <dbReference type="NCBI Taxonomy" id="1120996"/>
    <lineage>
        <taxon>Bacteria</taxon>
        <taxon>Bacillati</taxon>
        <taxon>Bacillota</taxon>
        <taxon>Clostridia</taxon>
        <taxon>Lachnospirales</taxon>
        <taxon>Lachnospiraceae</taxon>
        <taxon>Anaerosporobacter</taxon>
    </lineage>
</organism>
<name>A0A1M7FCU4_9FIRM</name>
<proteinExistence type="predicted"/>
<dbReference type="OrthoDB" id="1820637at2"/>
<reference evidence="1 2" key="1">
    <citation type="submission" date="2016-11" db="EMBL/GenBank/DDBJ databases">
        <authorList>
            <person name="Jaros S."/>
            <person name="Januszkiewicz K."/>
            <person name="Wedrychowicz H."/>
        </authorList>
    </citation>
    <scope>NUCLEOTIDE SEQUENCE [LARGE SCALE GENOMIC DNA]</scope>
    <source>
        <strain evidence="1 2">DSM 15930</strain>
    </source>
</reference>
<dbReference type="RefSeq" id="WP_073282447.1">
    <property type="nucleotide sequence ID" value="NZ_FRCP01000005.1"/>
</dbReference>
<protein>
    <submittedName>
        <fullName evidence="1">Uncharacterized protein</fullName>
    </submittedName>
</protein>
<dbReference type="AlphaFoldDB" id="A0A1M7FCU4"/>